<comment type="similarity">
    <text evidence="1">Belongs to the LOB domain-containing protein family.</text>
</comment>
<evidence type="ECO:0000259" key="3">
    <source>
        <dbReference type="PROSITE" id="PS50891"/>
    </source>
</evidence>
<dbReference type="InterPro" id="IPR004883">
    <property type="entry name" value="LOB"/>
</dbReference>
<evidence type="ECO:0000256" key="2">
    <source>
        <dbReference type="SAM" id="MobiDB-lite"/>
    </source>
</evidence>
<dbReference type="STRING" id="39946.A2WRM0"/>
<sequence>MADPSRSTSSGAAKKPSPRNPRCAACKFLRRACSPEECRLAPHFPASQPERLQSVELVFGMRKVLELAHKAGPEYLDDILSSIVYEAVTTSPPASTKAEAWGRDPVWGPTGVVGALELEIGTARADLAVLQGQDQDQPPAVATLPKPELVVHPPTMAQDESKPSSTTSSSSGTTTTTTKKNKPRCAACRYLSRSCWPECLLAPYFPAGQPPAQFGNVHRLFRLNNVLRMMEETRREERDDLMAAIVYEADAWARDPRYGVAGVVRSLTNELARVRLDEIAFHLLGTDETYDGYKEEDALAVDPVSGAQAGIGVLGGSGADLQENTGILLGADEPGPGELAVDPIKDVFDIDRLLAVDDDLSSGTQP</sequence>
<feature type="compositionally biased region" description="Low complexity" evidence="2">
    <location>
        <begin position="164"/>
        <end position="178"/>
    </location>
</feature>
<dbReference type="PANTHER" id="PTHR31301:SF21">
    <property type="entry name" value="LOB DOMAIN-CONTAINING PROTEIN 27-RELATED"/>
    <property type="match status" value="1"/>
</dbReference>
<dbReference type="EMBL" id="CM000126">
    <property type="protein sequence ID" value="EAY74616.1"/>
    <property type="molecule type" value="Genomic_DNA"/>
</dbReference>
<dbReference type="PANTHER" id="PTHR31301">
    <property type="entry name" value="LOB DOMAIN-CONTAINING PROTEIN 4-RELATED"/>
    <property type="match status" value="1"/>
</dbReference>
<feature type="compositionally biased region" description="Polar residues" evidence="2">
    <location>
        <begin position="1"/>
        <end position="11"/>
    </location>
</feature>
<evidence type="ECO:0000256" key="1">
    <source>
        <dbReference type="ARBA" id="ARBA00005474"/>
    </source>
</evidence>
<accession>A2WRM0</accession>
<dbReference type="HOGENOM" id="CLU_786134_0_0_1"/>
<feature type="region of interest" description="Disordered" evidence="2">
    <location>
        <begin position="154"/>
        <end position="181"/>
    </location>
</feature>
<dbReference type="Gramene" id="BGIOSGA001373-TA">
    <property type="protein sequence ID" value="BGIOSGA001373-PA"/>
    <property type="gene ID" value="BGIOSGA001373"/>
</dbReference>
<evidence type="ECO:0000313" key="4">
    <source>
        <dbReference type="EMBL" id="EAY74616.1"/>
    </source>
</evidence>
<organism evidence="4 5">
    <name type="scientific">Oryza sativa subsp. indica</name>
    <name type="common">Rice</name>
    <dbReference type="NCBI Taxonomy" id="39946"/>
    <lineage>
        <taxon>Eukaryota</taxon>
        <taxon>Viridiplantae</taxon>
        <taxon>Streptophyta</taxon>
        <taxon>Embryophyta</taxon>
        <taxon>Tracheophyta</taxon>
        <taxon>Spermatophyta</taxon>
        <taxon>Magnoliopsida</taxon>
        <taxon>Liliopsida</taxon>
        <taxon>Poales</taxon>
        <taxon>Poaceae</taxon>
        <taxon>BOP clade</taxon>
        <taxon>Oryzoideae</taxon>
        <taxon>Oryzeae</taxon>
        <taxon>Oryzinae</taxon>
        <taxon>Oryza</taxon>
        <taxon>Oryza sativa</taxon>
    </lineage>
</organism>
<proteinExistence type="inferred from homology"/>
<feature type="region of interest" description="Disordered" evidence="2">
    <location>
        <begin position="1"/>
        <end position="22"/>
    </location>
</feature>
<dbReference type="Pfam" id="PF03195">
    <property type="entry name" value="LOB"/>
    <property type="match status" value="2"/>
</dbReference>
<gene>
    <name evidence="4" type="ORF">OsI_02504</name>
</gene>
<feature type="domain" description="LOB" evidence="3">
    <location>
        <begin position="21"/>
        <end position="134"/>
    </location>
</feature>
<protein>
    <recommendedName>
        <fullName evidence="3">LOB domain-containing protein</fullName>
    </recommendedName>
</protein>
<dbReference type="OMA" id="PTMAQDE"/>
<feature type="domain" description="LOB" evidence="3">
    <location>
        <begin position="183"/>
        <end position="285"/>
    </location>
</feature>
<dbReference type="PROSITE" id="PS50891">
    <property type="entry name" value="LOB"/>
    <property type="match status" value="2"/>
</dbReference>
<dbReference type="AlphaFoldDB" id="A2WRM0"/>
<keyword evidence="5" id="KW-1185">Reference proteome</keyword>
<evidence type="ECO:0000313" key="5">
    <source>
        <dbReference type="Proteomes" id="UP000007015"/>
    </source>
</evidence>
<name>A2WRM0_ORYSI</name>
<reference evidence="4 5" key="1">
    <citation type="journal article" date="2005" name="PLoS Biol.">
        <title>The genomes of Oryza sativa: a history of duplications.</title>
        <authorList>
            <person name="Yu J."/>
            <person name="Wang J."/>
            <person name="Lin W."/>
            <person name="Li S."/>
            <person name="Li H."/>
            <person name="Zhou J."/>
            <person name="Ni P."/>
            <person name="Dong W."/>
            <person name="Hu S."/>
            <person name="Zeng C."/>
            <person name="Zhang J."/>
            <person name="Zhang Y."/>
            <person name="Li R."/>
            <person name="Xu Z."/>
            <person name="Li S."/>
            <person name="Li X."/>
            <person name="Zheng H."/>
            <person name="Cong L."/>
            <person name="Lin L."/>
            <person name="Yin J."/>
            <person name="Geng J."/>
            <person name="Li G."/>
            <person name="Shi J."/>
            <person name="Liu J."/>
            <person name="Lv H."/>
            <person name="Li J."/>
            <person name="Wang J."/>
            <person name="Deng Y."/>
            <person name="Ran L."/>
            <person name="Shi X."/>
            <person name="Wang X."/>
            <person name="Wu Q."/>
            <person name="Li C."/>
            <person name="Ren X."/>
            <person name="Wang J."/>
            <person name="Wang X."/>
            <person name="Li D."/>
            <person name="Liu D."/>
            <person name="Zhang X."/>
            <person name="Ji Z."/>
            <person name="Zhao W."/>
            <person name="Sun Y."/>
            <person name="Zhang Z."/>
            <person name="Bao J."/>
            <person name="Han Y."/>
            <person name="Dong L."/>
            <person name="Ji J."/>
            <person name="Chen P."/>
            <person name="Wu S."/>
            <person name="Liu J."/>
            <person name="Xiao Y."/>
            <person name="Bu D."/>
            <person name="Tan J."/>
            <person name="Yang L."/>
            <person name="Ye C."/>
            <person name="Zhang J."/>
            <person name="Xu J."/>
            <person name="Zhou Y."/>
            <person name="Yu Y."/>
            <person name="Zhang B."/>
            <person name="Zhuang S."/>
            <person name="Wei H."/>
            <person name="Liu B."/>
            <person name="Lei M."/>
            <person name="Yu H."/>
            <person name="Li Y."/>
            <person name="Xu H."/>
            <person name="Wei S."/>
            <person name="He X."/>
            <person name="Fang L."/>
            <person name="Zhang Z."/>
            <person name="Zhang Y."/>
            <person name="Huang X."/>
            <person name="Su Z."/>
            <person name="Tong W."/>
            <person name="Li J."/>
            <person name="Tong Z."/>
            <person name="Li S."/>
            <person name="Ye J."/>
            <person name="Wang L."/>
            <person name="Fang L."/>
            <person name="Lei T."/>
            <person name="Chen C."/>
            <person name="Chen H."/>
            <person name="Xu Z."/>
            <person name="Li H."/>
            <person name="Huang H."/>
            <person name="Zhang F."/>
            <person name="Xu H."/>
            <person name="Li N."/>
            <person name="Zhao C."/>
            <person name="Li S."/>
            <person name="Dong L."/>
            <person name="Huang Y."/>
            <person name="Li L."/>
            <person name="Xi Y."/>
            <person name="Qi Q."/>
            <person name="Li W."/>
            <person name="Zhang B."/>
            <person name="Hu W."/>
            <person name="Zhang Y."/>
            <person name="Tian X."/>
            <person name="Jiao Y."/>
            <person name="Liang X."/>
            <person name="Jin J."/>
            <person name="Gao L."/>
            <person name="Zheng W."/>
            <person name="Hao B."/>
            <person name="Liu S."/>
            <person name="Wang W."/>
            <person name="Yuan L."/>
            <person name="Cao M."/>
            <person name="McDermott J."/>
            <person name="Samudrala R."/>
            <person name="Wang J."/>
            <person name="Wong G.K."/>
            <person name="Yang H."/>
        </authorList>
    </citation>
    <scope>NUCLEOTIDE SEQUENCE [LARGE SCALE GENOMIC DNA]</scope>
    <source>
        <strain evidence="5">cv. 93-11</strain>
    </source>
</reference>
<dbReference type="Proteomes" id="UP000007015">
    <property type="component" value="Chromosome 1"/>
</dbReference>